<dbReference type="InterPro" id="IPR011037">
    <property type="entry name" value="Pyrv_Knase-like_insert_dom_sf"/>
</dbReference>
<keyword evidence="1" id="KW-1133">Transmembrane helix</keyword>
<dbReference type="GO" id="GO:0030170">
    <property type="term" value="F:pyridoxal phosphate binding"/>
    <property type="evidence" value="ECO:0007669"/>
    <property type="project" value="InterPro"/>
</dbReference>
<dbReference type="InParanoid" id="A0A067R812"/>
<feature type="transmembrane region" description="Helical" evidence="1">
    <location>
        <begin position="12"/>
        <end position="32"/>
    </location>
</feature>
<dbReference type="InterPro" id="IPR005302">
    <property type="entry name" value="MoCF_Sase_C"/>
</dbReference>
<dbReference type="SUPFAM" id="SSF141673">
    <property type="entry name" value="MOSC N-terminal domain-like"/>
    <property type="match status" value="1"/>
</dbReference>
<feature type="domain" description="MOSC" evidence="2">
    <location>
        <begin position="195"/>
        <end position="350"/>
    </location>
</feature>
<dbReference type="FunCoup" id="A0A067R812">
    <property type="interactions" value="37"/>
</dbReference>
<evidence type="ECO:0000313" key="3">
    <source>
        <dbReference type="EMBL" id="KDR19684.1"/>
    </source>
</evidence>
<dbReference type="EMBL" id="KK852637">
    <property type="protein sequence ID" value="KDR19684.1"/>
    <property type="molecule type" value="Genomic_DNA"/>
</dbReference>
<accession>A0A067R812</accession>
<dbReference type="GO" id="GO:0030151">
    <property type="term" value="F:molybdenum ion binding"/>
    <property type="evidence" value="ECO:0007669"/>
    <property type="project" value="InterPro"/>
</dbReference>
<keyword evidence="1" id="KW-0812">Transmembrane</keyword>
<sequence>MIPLLGQRIYELNSSLILWSVAILCTLLVSWWHCRRRSTNSVPKKWQCVGELSELTLFPVKSCGGISLQEAECTEYGIQTVTDGPLKLRDRFFIVVDEHNGMFKTARTHPKMVLINMALDGNDAVKLSAPDMSELQVKVPEYSENNKYSHCKFWGNEMLGTVDCGDMAAKWLSQYMLGKDNGVRLGYHLADIMPRRVADKNLKHCYKTLQDSDLGAYSDLSSFMLMTESSIADLKTRVPPDVSVVPRQFRPNFLVRASVAYEEDKWDWIRIGDTAVFRNVKPCTRCLFTTVDPNTGIKNPHKEPLSTLKRYRKLTDPTKLKVEGSAPAFGINLGLHRKGIIRVGDNVFVGTE</sequence>
<dbReference type="InterPro" id="IPR005303">
    <property type="entry name" value="MOCOS_middle"/>
</dbReference>
<evidence type="ECO:0000313" key="4">
    <source>
        <dbReference type="Proteomes" id="UP000027135"/>
    </source>
</evidence>
<dbReference type="PANTHER" id="PTHR14237">
    <property type="entry name" value="MOLYBDOPTERIN COFACTOR SULFURASE MOSC"/>
    <property type="match status" value="1"/>
</dbReference>
<dbReference type="OrthoDB" id="17255at2759"/>
<dbReference type="Pfam" id="PF03473">
    <property type="entry name" value="MOSC"/>
    <property type="match status" value="1"/>
</dbReference>
<name>A0A067R812_ZOONE</name>
<dbReference type="GO" id="GO:0003824">
    <property type="term" value="F:catalytic activity"/>
    <property type="evidence" value="ECO:0007669"/>
    <property type="project" value="InterPro"/>
</dbReference>
<gene>
    <name evidence="3" type="ORF">L798_05140</name>
</gene>
<protein>
    <submittedName>
        <fullName evidence="3">MOSC domain-containing protein 1, mitochondrial</fullName>
    </submittedName>
</protein>
<dbReference type="PROSITE" id="PS51340">
    <property type="entry name" value="MOSC"/>
    <property type="match status" value="1"/>
</dbReference>
<dbReference type="eggNOG" id="KOG2362">
    <property type="taxonomic scope" value="Eukaryota"/>
</dbReference>
<dbReference type="OMA" id="WRWVRIG"/>
<dbReference type="SUPFAM" id="SSF50800">
    <property type="entry name" value="PK beta-barrel domain-like"/>
    <property type="match status" value="1"/>
</dbReference>
<organism evidence="3 4">
    <name type="scientific">Zootermopsis nevadensis</name>
    <name type="common">Dampwood termite</name>
    <dbReference type="NCBI Taxonomy" id="136037"/>
    <lineage>
        <taxon>Eukaryota</taxon>
        <taxon>Metazoa</taxon>
        <taxon>Ecdysozoa</taxon>
        <taxon>Arthropoda</taxon>
        <taxon>Hexapoda</taxon>
        <taxon>Insecta</taxon>
        <taxon>Pterygota</taxon>
        <taxon>Neoptera</taxon>
        <taxon>Polyneoptera</taxon>
        <taxon>Dictyoptera</taxon>
        <taxon>Blattodea</taxon>
        <taxon>Blattoidea</taxon>
        <taxon>Termitoidae</taxon>
        <taxon>Termopsidae</taxon>
        <taxon>Zootermopsis</taxon>
    </lineage>
</organism>
<reference evidence="3 4" key="1">
    <citation type="journal article" date="2014" name="Nat. Commun.">
        <title>Molecular traces of alternative social organization in a termite genome.</title>
        <authorList>
            <person name="Terrapon N."/>
            <person name="Li C."/>
            <person name="Robertson H.M."/>
            <person name="Ji L."/>
            <person name="Meng X."/>
            <person name="Booth W."/>
            <person name="Chen Z."/>
            <person name="Childers C.P."/>
            <person name="Glastad K.M."/>
            <person name="Gokhale K."/>
            <person name="Gowin J."/>
            <person name="Gronenberg W."/>
            <person name="Hermansen R.A."/>
            <person name="Hu H."/>
            <person name="Hunt B.G."/>
            <person name="Huylmans A.K."/>
            <person name="Khalil S.M."/>
            <person name="Mitchell R.D."/>
            <person name="Munoz-Torres M.C."/>
            <person name="Mustard J.A."/>
            <person name="Pan H."/>
            <person name="Reese J.T."/>
            <person name="Scharf M.E."/>
            <person name="Sun F."/>
            <person name="Vogel H."/>
            <person name="Xiao J."/>
            <person name="Yang W."/>
            <person name="Yang Z."/>
            <person name="Yang Z."/>
            <person name="Zhou J."/>
            <person name="Zhu J."/>
            <person name="Brent C.S."/>
            <person name="Elsik C.G."/>
            <person name="Goodisman M.A."/>
            <person name="Liberles D.A."/>
            <person name="Roe R.M."/>
            <person name="Vargo E.L."/>
            <person name="Vilcinskas A."/>
            <person name="Wang J."/>
            <person name="Bornberg-Bauer E."/>
            <person name="Korb J."/>
            <person name="Zhang G."/>
            <person name="Liebig J."/>
        </authorList>
    </citation>
    <scope>NUCLEOTIDE SEQUENCE [LARGE SCALE GENOMIC DNA]</scope>
    <source>
        <tissue evidence="3">Whole organism</tissue>
    </source>
</reference>
<dbReference type="Proteomes" id="UP000027135">
    <property type="component" value="Unassembled WGS sequence"/>
</dbReference>
<dbReference type="PANTHER" id="PTHR14237:SF19">
    <property type="entry name" value="MITOCHONDRIAL AMIDOXIME REDUCING COMPONENT 1"/>
    <property type="match status" value="1"/>
</dbReference>
<keyword evidence="4" id="KW-1185">Reference proteome</keyword>
<dbReference type="STRING" id="136037.A0A067R812"/>
<dbReference type="Pfam" id="PF03476">
    <property type="entry name" value="MOSC_N"/>
    <property type="match status" value="1"/>
</dbReference>
<keyword evidence="1" id="KW-0472">Membrane</keyword>
<proteinExistence type="predicted"/>
<evidence type="ECO:0000256" key="1">
    <source>
        <dbReference type="SAM" id="Phobius"/>
    </source>
</evidence>
<dbReference type="AlphaFoldDB" id="A0A067R812"/>
<evidence type="ECO:0000259" key="2">
    <source>
        <dbReference type="PROSITE" id="PS51340"/>
    </source>
</evidence>